<accession>A0A4C1V1Q1</accession>
<evidence type="ECO:0000313" key="1">
    <source>
        <dbReference type="EMBL" id="GBP32460.1"/>
    </source>
</evidence>
<keyword evidence="2" id="KW-1185">Reference proteome</keyword>
<dbReference type="AlphaFoldDB" id="A0A4C1V1Q1"/>
<evidence type="ECO:0000313" key="2">
    <source>
        <dbReference type="Proteomes" id="UP000299102"/>
    </source>
</evidence>
<reference evidence="1 2" key="1">
    <citation type="journal article" date="2019" name="Commun. Biol.">
        <title>The bagworm genome reveals a unique fibroin gene that provides high tensile strength.</title>
        <authorList>
            <person name="Kono N."/>
            <person name="Nakamura H."/>
            <person name="Ohtoshi R."/>
            <person name="Tomita M."/>
            <person name="Numata K."/>
            <person name="Arakawa K."/>
        </authorList>
    </citation>
    <scope>NUCLEOTIDE SEQUENCE [LARGE SCALE GENOMIC DNA]</scope>
</reference>
<comment type="caution">
    <text evidence="1">The sequence shown here is derived from an EMBL/GenBank/DDBJ whole genome shotgun (WGS) entry which is preliminary data.</text>
</comment>
<sequence>MRLGKIACSIAKKKALKTDRCGKRTRSRSLGYNMENSLHQVCFRNNIEIARLNIGERLANVRKESGWPPPLMDTRNSTRVTNALPAPWLRIRYLMEERVGHRRSYSLGETQ</sequence>
<dbReference type="Proteomes" id="UP000299102">
    <property type="component" value="Unassembled WGS sequence"/>
</dbReference>
<organism evidence="1 2">
    <name type="scientific">Eumeta variegata</name>
    <name type="common">Bagworm moth</name>
    <name type="synonym">Eumeta japonica</name>
    <dbReference type="NCBI Taxonomy" id="151549"/>
    <lineage>
        <taxon>Eukaryota</taxon>
        <taxon>Metazoa</taxon>
        <taxon>Ecdysozoa</taxon>
        <taxon>Arthropoda</taxon>
        <taxon>Hexapoda</taxon>
        <taxon>Insecta</taxon>
        <taxon>Pterygota</taxon>
        <taxon>Neoptera</taxon>
        <taxon>Endopterygota</taxon>
        <taxon>Lepidoptera</taxon>
        <taxon>Glossata</taxon>
        <taxon>Ditrysia</taxon>
        <taxon>Tineoidea</taxon>
        <taxon>Psychidae</taxon>
        <taxon>Oiketicinae</taxon>
        <taxon>Eumeta</taxon>
    </lineage>
</organism>
<gene>
    <name evidence="1" type="ORF">EVAR_24624_1</name>
</gene>
<protein>
    <submittedName>
        <fullName evidence="1">Uncharacterized protein</fullName>
    </submittedName>
</protein>
<proteinExistence type="predicted"/>
<dbReference type="EMBL" id="BGZK01000260">
    <property type="protein sequence ID" value="GBP32460.1"/>
    <property type="molecule type" value="Genomic_DNA"/>
</dbReference>
<name>A0A4C1V1Q1_EUMVA</name>